<evidence type="ECO:0000256" key="10">
    <source>
        <dbReference type="RuleBase" id="RU003297"/>
    </source>
</evidence>
<feature type="transmembrane region" description="Helical" evidence="10">
    <location>
        <begin position="204"/>
        <end position="226"/>
    </location>
</feature>
<feature type="transmembrane region" description="Helical" evidence="10">
    <location>
        <begin position="30"/>
        <end position="48"/>
    </location>
</feature>
<evidence type="ECO:0000256" key="4">
    <source>
        <dbReference type="ARBA" id="ARBA00012944"/>
    </source>
</evidence>
<evidence type="ECO:0000256" key="5">
    <source>
        <dbReference type="ARBA" id="ARBA00021006"/>
    </source>
</evidence>
<feature type="transmembrane region" description="Helical" evidence="10">
    <location>
        <begin position="68"/>
        <end position="96"/>
    </location>
</feature>
<evidence type="ECO:0000313" key="12">
    <source>
        <dbReference type="EMBL" id="ARI43771.1"/>
    </source>
</evidence>
<reference evidence="13" key="2">
    <citation type="journal article" date="2020" name="PeerJ">
        <title>Characterization of the complete mitochondrial genome sequences of three Merulinidae corals and novel insights into the phylogenetics.</title>
        <authorList>
            <person name="Niu W."/>
            <person name="Xiao J."/>
            <person name="Tian P."/>
            <person name="Yu S."/>
            <person name="Guo F."/>
            <person name="Wang J."/>
            <person name="Huang D."/>
        </authorList>
    </citation>
    <scope>NUCLEOTIDE SEQUENCE</scope>
    <source>
        <strain evidence="13">D36</strain>
    </source>
</reference>
<evidence type="ECO:0000256" key="6">
    <source>
        <dbReference type="ARBA" id="ARBA00022692"/>
    </source>
</evidence>
<dbReference type="AlphaFoldDB" id="A0A1W5YJF0"/>
<dbReference type="Pfam" id="PF00361">
    <property type="entry name" value="Proton_antipo_M"/>
    <property type="match status" value="1"/>
</dbReference>
<dbReference type="GO" id="GO:0015990">
    <property type="term" value="P:electron transport coupled proton transport"/>
    <property type="evidence" value="ECO:0007669"/>
    <property type="project" value="TreeGrafter"/>
</dbReference>
<dbReference type="PANTHER" id="PTHR43507">
    <property type="entry name" value="NADH-UBIQUINONE OXIDOREDUCTASE CHAIN 4"/>
    <property type="match status" value="1"/>
</dbReference>
<feature type="transmembrane region" description="Helical" evidence="10">
    <location>
        <begin position="297"/>
        <end position="317"/>
    </location>
</feature>
<organism evidence="12">
    <name type="scientific">Favites pentagona</name>
    <name type="common">War coral</name>
    <dbReference type="NCBI Taxonomy" id="498486"/>
    <lineage>
        <taxon>Eukaryota</taxon>
        <taxon>Metazoa</taxon>
        <taxon>Cnidaria</taxon>
        <taxon>Anthozoa</taxon>
        <taxon>Hexacorallia</taxon>
        <taxon>Scleractinia</taxon>
        <taxon>Faviina</taxon>
        <taxon>Merulinidae</taxon>
        <taxon>Favites</taxon>
    </lineage>
</organism>
<proteinExistence type="inferred from homology"/>
<dbReference type="PANTHER" id="PTHR43507:SF1">
    <property type="entry name" value="NADH-UBIQUINONE OXIDOREDUCTASE CHAIN 4"/>
    <property type="match status" value="1"/>
</dbReference>
<dbReference type="GO" id="GO:0003954">
    <property type="term" value="F:NADH dehydrogenase activity"/>
    <property type="evidence" value="ECO:0007669"/>
    <property type="project" value="TreeGrafter"/>
</dbReference>
<dbReference type="InterPro" id="IPR003918">
    <property type="entry name" value="NADH_UbQ_OxRdtase"/>
</dbReference>
<keyword evidence="7 10" id="KW-1133">Transmembrane helix</keyword>
<feature type="transmembrane region" description="Helical" evidence="10">
    <location>
        <begin position="266"/>
        <end position="285"/>
    </location>
</feature>
<gene>
    <name evidence="12" type="primary">nad4</name>
    <name evidence="13" type="synonym">ND4</name>
</gene>
<feature type="transmembrane region" description="Helical" evidence="10">
    <location>
        <begin position="446"/>
        <end position="469"/>
    </location>
</feature>
<accession>A0A1W5YJF0</accession>
<comment type="catalytic activity">
    <reaction evidence="9 10">
        <text>a ubiquinone + NADH + 5 H(+)(in) = a ubiquinol + NAD(+) + 4 H(+)(out)</text>
        <dbReference type="Rhea" id="RHEA:29091"/>
        <dbReference type="Rhea" id="RHEA-COMP:9565"/>
        <dbReference type="Rhea" id="RHEA-COMP:9566"/>
        <dbReference type="ChEBI" id="CHEBI:15378"/>
        <dbReference type="ChEBI" id="CHEBI:16389"/>
        <dbReference type="ChEBI" id="CHEBI:17976"/>
        <dbReference type="ChEBI" id="CHEBI:57540"/>
        <dbReference type="ChEBI" id="CHEBI:57945"/>
        <dbReference type="EC" id="7.1.1.2"/>
    </reaction>
</comment>
<feature type="transmembrane region" description="Helical" evidence="10">
    <location>
        <begin position="233"/>
        <end position="254"/>
    </location>
</feature>
<dbReference type="EMBL" id="KY247139">
    <property type="protein sequence ID" value="ARI43771.1"/>
    <property type="molecule type" value="Genomic_DNA"/>
</dbReference>
<dbReference type="GO" id="GO:0042773">
    <property type="term" value="P:ATP synthesis coupled electron transport"/>
    <property type="evidence" value="ECO:0007669"/>
    <property type="project" value="InterPro"/>
</dbReference>
<keyword evidence="10" id="KW-0813">Transport</keyword>
<name>A0A1W5YJF0_FAVPE</name>
<keyword evidence="10" id="KW-0520">NAD</keyword>
<feature type="domain" description="NADH:quinone oxidoreductase/Mrp antiporter transmembrane" evidence="11">
    <location>
        <begin position="127"/>
        <end position="413"/>
    </location>
</feature>
<dbReference type="InterPro" id="IPR001750">
    <property type="entry name" value="ND/Mrp_TM"/>
</dbReference>
<keyword evidence="10" id="KW-0249">Electron transport</keyword>
<geneLocation type="mitochondrion" evidence="12"/>
<keyword evidence="8 10" id="KW-0472">Membrane</keyword>
<dbReference type="EMBL" id="MN688985">
    <property type="protein sequence ID" value="QIS64307.1"/>
    <property type="molecule type" value="Genomic_DNA"/>
</dbReference>
<evidence type="ECO:0000259" key="11">
    <source>
        <dbReference type="Pfam" id="PF00361"/>
    </source>
</evidence>
<comment type="function">
    <text evidence="10">Core subunit of the mitochondrial membrane respiratory chain NADH dehydrogenase (Complex I) which catalyzes electron transfer from NADH through the respiratory chain, using ubiquinone as an electron acceptor. Essential for the catalytic activity and assembly of complex I.</text>
</comment>
<keyword evidence="10 12" id="KW-0496">Mitochondrion</keyword>
<feature type="transmembrane region" description="Helical" evidence="10">
    <location>
        <begin position="161"/>
        <end position="184"/>
    </location>
</feature>
<feature type="transmembrane region" description="Helical" evidence="10">
    <location>
        <begin position="132"/>
        <end position="149"/>
    </location>
</feature>
<keyword evidence="10" id="KW-0679">Respiratory chain</keyword>
<evidence type="ECO:0000256" key="2">
    <source>
        <dbReference type="ARBA" id="ARBA00004141"/>
    </source>
</evidence>
<feature type="transmembrane region" description="Helical" evidence="10">
    <location>
        <begin position="108"/>
        <end position="126"/>
    </location>
</feature>
<feature type="transmembrane region" description="Helical" evidence="10">
    <location>
        <begin position="358"/>
        <end position="379"/>
    </location>
</feature>
<evidence type="ECO:0000256" key="1">
    <source>
        <dbReference type="ARBA" id="ARBA00003257"/>
    </source>
</evidence>
<evidence type="ECO:0000313" key="13">
    <source>
        <dbReference type="EMBL" id="QIS64307.1"/>
    </source>
</evidence>
<comment type="subcellular location">
    <subcellularLocation>
        <location evidence="2">Membrane</location>
        <topology evidence="2">Multi-pass membrane protein</topology>
    </subcellularLocation>
    <subcellularLocation>
        <location evidence="10">Mitochondrion membrane</location>
        <topology evidence="10">Multi-pass membrane protein</topology>
    </subcellularLocation>
</comment>
<evidence type="ECO:0000256" key="9">
    <source>
        <dbReference type="ARBA" id="ARBA00049551"/>
    </source>
</evidence>
<dbReference type="EC" id="7.1.1.2" evidence="4 10"/>
<feature type="transmembrane region" description="Helical" evidence="10">
    <location>
        <begin position="323"/>
        <end position="346"/>
    </location>
</feature>
<dbReference type="NCBIfam" id="TIGR01972">
    <property type="entry name" value="NDH_I_M"/>
    <property type="match status" value="1"/>
</dbReference>
<keyword evidence="10" id="KW-0830">Ubiquinone</keyword>
<evidence type="ECO:0000256" key="8">
    <source>
        <dbReference type="ARBA" id="ARBA00023136"/>
    </source>
</evidence>
<comment type="similarity">
    <text evidence="3 10">Belongs to the complex I subunit 4 family.</text>
</comment>
<dbReference type="PRINTS" id="PR01437">
    <property type="entry name" value="NUOXDRDTASE4"/>
</dbReference>
<dbReference type="InterPro" id="IPR010227">
    <property type="entry name" value="NADH_Q_OxRdtase_chainM/4"/>
</dbReference>
<keyword evidence="6 10" id="KW-0812">Transmembrane</keyword>
<dbReference type="GO" id="GO:0031966">
    <property type="term" value="C:mitochondrial membrane"/>
    <property type="evidence" value="ECO:0007669"/>
    <property type="project" value="UniProtKB-SubCell"/>
</dbReference>
<feature type="transmembrane region" description="Helical" evidence="10">
    <location>
        <begin position="399"/>
        <end position="425"/>
    </location>
</feature>
<comment type="function">
    <text evidence="1">Core subunit of the mitochondrial membrane respiratory chain NADH dehydrogenase (Complex I) that is believed to belong to the minimal assembly required for catalysis. Complex I functions in the transfer of electrons from NADH to the respiratory chain. The immediate electron acceptor for the enzyme is believed to be ubiquinone.</text>
</comment>
<dbReference type="GO" id="GO:0008137">
    <property type="term" value="F:NADH dehydrogenase (ubiquinone) activity"/>
    <property type="evidence" value="ECO:0007669"/>
    <property type="project" value="UniProtKB-UniRule"/>
</dbReference>
<dbReference type="GO" id="GO:0048039">
    <property type="term" value="F:ubiquinone binding"/>
    <property type="evidence" value="ECO:0007669"/>
    <property type="project" value="TreeGrafter"/>
</dbReference>
<protein>
    <recommendedName>
        <fullName evidence="5 10">NADH-ubiquinone oxidoreductase chain 4</fullName>
        <ecNumber evidence="4 10">7.1.1.2</ecNumber>
    </recommendedName>
</protein>
<reference evidence="12" key="1">
    <citation type="submission" date="2016-11" db="EMBL/GenBank/DDBJ databases">
        <title>The complete mitogenome of Favites pentagona.</title>
        <authorList>
            <person name="Niu W."/>
        </authorList>
    </citation>
    <scope>NUCLEOTIDE SEQUENCE</scope>
</reference>
<evidence type="ECO:0000256" key="3">
    <source>
        <dbReference type="ARBA" id="ARBA00009025"/>
    </source>
</evidence>
<evidence type="ECO:0000256" key="7">
    <source>
        <dbReference type="ARBA" id="ARBA00022989"/>
    </source>
</evidence>
<sequence length="479" mass="53974">MSLFWLILLVGTIGVMGVSREKKSLLKKRALEWSLAILFSALVLWGGFDGEGHFQFIELVEWGSFLAWGPLLFALDGVSLFFLLLTTFLIPICILISQKSTKFLFKEFLLCLFFLEILLVGVFLVFDLFLFYIFFEGVLIPMFFLIGIWGSREEKVRASFYFFFFTFAGSVFFFFVILFLYQSTGTTNYFLLLNTKLSLSVQKWALVGVFLSFAVKLPLVPFHIWLPQAHVEAPVAGSVILAGILLKLGGYGLLRFSWPLFPEASFYWSPVIVCFSVIAVVYGGLMTCRQIDFKRLVAYSSVAHMGLVPLGIFTHIMEGLVGAVFLMLAHGFVSSALFIGVTFLYDRHHTRLIKYYRGLTLTMPFFAVSMLVLSLSNMGLPLSCNFVGEFFSLLAAFKYYYGVGALVVFGVLFSAIYSLSLFNRISFGGGSNYLLFNRDLNRQEGFTIFPFLIIIFLGGVVPFFVINLVKNSLVFSPIG</sequence>